<gene>
    <name evidence="5" type="ORF">GHO39_18540</name>
    <name evidence="4" type="ORF">GHO40_25535</name>
</gene>
<proteinExistence type="predicted"/>
<organism evidence="5 7">
    <name type="scientific">Pseudomonas helleri</name>
    <dbReference type="NCBI Taxonomy" id="1608996"/>
    <lineage>
        <taxon>Bacteria</taxon>
        <taxon>Pseudomonadati</taxon>
        <taxon>Pseudomonadota</taxon>
        <taxon>Gammaproteobacteria</taxon>
        <taxon>Pseudomonadales</taxon>
        <taxon>Pseudomonadaceae</taxon>
        <taxon>Pseudomonas</taxon>
    </lineage>
</organism>
<dbReference type="Gene3D" id="1.10.357.10">
    <property type="entry name" value="Tetracycline Repressor, domain 2"/>
    <property type="match status" value="1"/>
</dbReference>
<evidence type="ECO:0000313" key="5">
    <source>
        <dbReference type="EMBL" id="MQT91118.1"/>
    </source>
</evidence>
<evidence type="ECO:0000313" key="4">
    <source>
        <dbReference type="EMBL" id="MQT50047.1"/>
    </source>
</evidence>
<dbReference type="InterPro" id="IPR001647">
    <property type="entry name" value="HTH_TetR"/>
</dbReference>
<name>A0A7X1XGH7_9PSED</name>
<dbReference type="InterPro" id="IPR050624">
    <property type="entry name" value="HTH-type_Tx_Regulator"/>
</dbReference>
<dbReference type="InterPro" id="IPR009057">
    <property type="entry name" value="Homeodomain-like_sf"/>
</dbReference>
<dbReference type="EMBL" id="WIWI01000053">
    <property type="protein sequence ID" value="MQT91118.1"/>
    <property type="molecule type" value="Genomic_DNA"/>
</dbReference>
<evidence type="ECO:0000259" key="3">
    <source>
        <dbReference type="PROSITE" id="PS50977"/>
    </source>
</evidence>
<dbReference type="Proteomes" id="UP000489190">
    <property type="component" value="Unassembled WGS sequence"/>
</dbReference>
<dbReference type="Proteomes" id="UP000441404">
    <property type="component" value="Unassembled WGS sequence"/>
</dbReference>
<dbReference type="AlphaFoldDB" id="A0A7X1XGH7"/>
<evidence type="ECO:0000256" key="2">
    <source>
        <dbReference type="PROSITE-ProRule" id="PRU00335"/>
    </source>
</evidence>
<dbReference type="PRINTS" id="PR00455">
    <property type="entry name" value="HTHTETR"/>
</dbReference>
<reference evidence="6 7" key="1">
    <citation type="submission" date="2019-10" db="EMBL/GenBank/DDBJ databases">
        <title>Evaluation of single-gene subtyping targets for Pseudomonas.</title>
        <authorList>
            <person name="Reichler S.J."/>
            <person name="Orsi R.H."/>
            <person name="Wiedmann M."/>
            <person name="Martin N.H."/>
            <person name="Murphy S.I."/>
        </authorList>
    </citation>
    <scope>NUCLEOTIDE SEQUENCE [LARGE SCALE GENOMIC DNA]</scope>
    <source>
        <strain evidence="5 7">FSL R10-3254</strain>
        <strain evidence="4 6">FSL R10-3257</strain>
    </source>
</reference>
<dbReference type="Pfam" id="PF17932">
    <property type="entry name" value="TetR_C_24"/>
    <property type="match status" value="1"/>
</dbReference>
<feature type="domain" description="HTH tetR-type" evidence="3">
    <location>
        <begin position="26"/>
        <end position="86"/>
    </location>
</feature>
<sequence length="212" mass="24031">MGKCMSTSSLSAPSNLIPATPEFSPLATCLVIREKALEMFAEHGFHAVSLRKLAGAIGIMPGSLYCHIKNKNALLFELIEDHEDDLLETLKAAIQNSSPREQLRAYIWAGLTYLNQNSKHAIVAKYETRHLQKEQQACIKKIKNKQCVLLRNIIKNCVKNQEKRNQEELQILCQCTQLIIENFTDCHSRDPTTTLDTLYNRICCLVMNSLAR</sequence>
<dbReference type="SUPFAM" id="SSF48498">
    <property type="entry name" value="Tetracyclin repressor-like, C-terminal domain"/>
    <property type="match status" value="1"/>
</dbReference>
<dbReference type="PANTHER" id="PTHR43479">
    <property type="entry name" value="ACREF/ENVCD OPERON REPRESSOR-RELATED"/>
    <property type="match status" value="1"/>
</dbReference>
<evidence type="ECO:0000313" key="7">
    <source>
        <dbReference type="Proteomes" id="UP000489190"/>
    </source>
</evidence>
<dbReference type="Pfam" id="PF00440">
    <property type="entry name" value="TetR_N"/>
    <property type="match status" value="1"/>
</dbReference>
<dbReference type="SUPFAM" id="SSF46689">
    <property type="entry name" value="Homeodomain-like"/>
    <property type="match status" value="1"/>
</dbReference>
<keyword evidence="1 2" id="KW-0238">DNA-binding</keyword>
<dbReference type="PROSITE" id="PS50977">
    <property type="entry name" value="HTH_TETR_2"/>
    <property type="match status" value="1"/>
</dbReference>
<dbReference type="GO" id="GO:0003677">
    <property type="term" value="F:DNA binding"/>
    <property type="evidence" value="ECO:0007669"/>
    <property type="project" value="UniProtKB-UniRule"/>
</dbReference>
<dbReference type="InterPro" id="IPR036271">
    <property type="entry name" value="Tet_transcr_reg_TetR-rel_C_sf"/>
</dbReference>
<protein>
    <submittedName>
        <fullName evidence="5">TetR family transcriptional regulator</fullName>
    </submittedName>
</protein>
<comment type="caution">
    <text evidence="5">The sequence shown here is derived from an EMBL/GenBank/DDBJ whole genome shotgun (WGS) entry which is preliminary data.</text>
</comment>
<dbReference type="EMBL" id="WIWJ01000085">
    <property type="protein sequence ID" value="MQT50047.1"/>
    <property type="molecule type" value="Genomic_DNA"/>
</dbReference>
<evidence type="ECO:0000313" key="6">
    <source>
        <dbReference type="Proteomes" id="UP000441404"/>
    </source>
</evidence>
<accession>A0A7X1XGH7</accession>
<feature type="DNA-binding region" description="H-T-H motif" evidence="2">
    <location>
        <begin position="49"/>
        <end position="68"/>
    </location>
</feature>
<dbReference type="PANTHER" id="PTHR43479:SF11">
    <property type="entry name" value="ACREF_ENVCD OPERON REPRESSOR-RELATED"/>
    <property type="match status" value="1"/>
</dbReference>
<evidence type="ECO:0000256" key="1">
    <source>
        <dbReference type="ARBA" id="ARBA00023125"/>
    </source>
</evidence>
<dbReference type="InterPro" id="IPR041490">
    <property type="entry name" value="KstR2_TetR_C"/>
</dbReference>